<accession>A0ABS2R907</accession>
<protein>
    <submittedName>
        <fullName evidence="1">Uncharacterized protein</fullName>
    </submittedName>
</protein>
<proteinExistence type="predicted"/>
<evidence type="ECO:0000313" key="1">
    <source>
        <dbReference type="EMBL" id="MBM7715669.1"/>
    </source>
</evidence>
<dbReference type="EMBL" id="JAFBFH010000017">
    <property type="protein sequence ID" value="MBM7715669.1"/>
    <property type="molecule type" value="Genomic_DNA"/>
</dbReference>
<reference evidence="1 2" key="1">
    <citation type="submission" date="2021-01" db="EMBL/GenBank/DDBJ databases">
        <title>Genomic Encyclopedia of Type Strains, Phase IV (KMG-IV): sequencing the most valuable type-strain genomes for metagenomic binning, comparative biology and taxonomic classification.</title>
        <authorList>
            <person name="Goeker M."/>
        </authorList>
    </citation>
    <scope>NUCLEOTIDE SEQUENCE [LARGE SCALE GENOMIC DNA]</scope>
    <source>
        <strain evidence="1 2">DSM 105453</strain>
    </source>
</reference>
<dbReference type="Proteomes" id="UP000823485">
    <property type="component" value="Unassembled WGS sequence"/>
</dbReference>
<gene>
    <name evidence="1" type="ORF">JOC94_002658</name>
</gene>
<sequence length="70" mass="8096">MKPGNHSCLTKQEQVLNPAKYCCILKDKRGKPIYLQCISMPLILGGIFHFEEKTSPYVIFNIRLKCRLNI</sequence>
<evidence type="ECO:0000313" key="2">
    <source>
        <dbReference type="Proteomes" id="UP000823485"/>
    </source>
</evidence>
<comment type="caution">
    <text evidence="1">The sequence shown here is derived from an EMBL/GenBank/DDBJ whole genome shotgun (WGS) entry which is preliminary data.</text>
</comment>
<name>A0ABS2R907_9BACI</name>
<keyword evidence="2" id="KW-1185">Reference proteome</keyword>
<organism evidence="1 2">
    <name type="scientific">Siminovitchia thermophila</name>
    <dbReference type="NCBI Taxonomy" id="1245522"/>
    <lineage>
        <taxon>Bacteria</taxon>
        <taxon>Bacillati</taxon>
        <taxon>Bacillota</taxon>
        <taxon>Bacilli</taxon>
        <taxon>Bacillales</taxon>
        <taxon>Bacillaceae</taxon>
        <taxon>Siminovitchia</taxon>
    </lineage>
</organism>